<evidence type="ECO:0000313" key="2">
    <source>
        <dbReference type="Proteomes" id="UP000188354"/>
    </source>
</evidence>
<dbReference type="Gramene" id="OIW04794">
    <property type="protein sequence ID" value="OIW04794"/>
    <property type="gene ID" value="TanjilG_16150"/>
</dbReference>
<dbReference type="EMBL" id="CM007369">
    <property type="protein sequence ID" value="OIW04794.1"/>
    <property type="molecule type" value="Genomic_DNA"/>
</dbReference>
<gene>
    <name evidence="1" type="ORF">TanjilG_16150</name>
</gene>
<dbReference type="PANTHER" id="PTHR32246">
    <property type="entry name" value="INGRESSION PROTEIN FIC1"/>
    <property type="match status" value="1"/>
</dbReference>
<proteinExistence type="predicted"/>
<sequence>MNEKFMMDMALHARFITADVKCKTPTGVKSVGFARIPVSDFIGGFVPENQVHFLSYRLWNRKTTRNEIINVSARVHSCSNSMWMMAAAKGVAVAGNGSRSSRVVTGIPAVWLNYQSNR</sequence>
<reference evidence="1 2" key="1">
    <citation type="journal article" date="2017" name="Plant Biotechnol. J.">
        <title>A comprehensive draft genome sequence for lupin (Lupinus angustifolius), an emerging health food: insights into plant-microbe interactions and legume evolution.</title>
        <authorList>
            <person name="Hane J.K."/>
            <person name="Ming Y."/>
            <person name="Kamphuis L.G."/>
            <person name="Nelson M.N."/>
            <person name="Garg G."/>
            <person name="Atkins C.A."/>
            <person name="Bayer P.E."/>
            <person name="Bravo A."/>
            <person name="Bringans S."/>
            <person name="Cannon S."/>
            <person name="Edwards D."/>
            <person name="Foley R."/>
            <person name="Gao L.L."/>
            <person name="Harrison M.J."/>
            <person name="Huang W."/>
            <person name="Hurgobin B."/>
            <person name="Li S."/>
            <person name="Liu C.W."/>
            <person name="McGrath A."/>
            <person name="Morahan G."/>
            <person name="Murray J."/>
            <person name="Weller J."/>
            <person name="Jian J."/>
            <person name="Singh K.B."/>
        </authorList>
    </citation>
    <scope>NUCLEOTIDE SEQUENCE [LARGE SCALE GENOMIC DNA]</scope>
    <source>
        <strain evidence="2">cv. Tanjil</strain>
        <tissue evidence="1">Whole plant</tissue>
    </source>
</reference>
<organism evidence="1 2">
    <name type="scientific">Lupinus angustifolius</name>
    <name type="common">Narrow-leaved blue lupine</name>
    <dbReference type="NCBI Taxonomy" id="3871"/>
    <lineage>
        <taxon>Eukaryota</taxon>
        <taxon>Viridiplantae</taxon>
        <taxon>Streptophyta</taxon>
        <taxon>Embryophyta</taxon>
        <taxon>Tracheophyta</taxon>
        <taxon>Spermatophyta</taxon>
        <taxon>Magnoliopsida</taxon>
        <taxon>eudicotyledons</taxon>
        <taxon>Gunneridae</taxon>
        <taxon>Pentapetalae</taxon>
        <taxon>rosids</taxon>
        <taxon>fabids</taxon>
        <taxon>Fabales</taxon>
        <taxon>Fabaceae</taxon>
        <taxon>Papilionoideae</taxon>
        <taxon>50 kb inversion clade</taxon>
        <taxon>genistoids sensu lato</taxon>
        <taxon>core genistoids</taxon>
        <taxon>Genisteae</taxon>
        <taxon>Lupinus</taxon>
    </lineage>
</organism>
<protein>
    <submittedName>
        <fullName evidence="1">Uncharacterized protein</fullName>
    </submittedName>
</protein>
<keyword evidence="2" id="KW-1185">Reference proteome</keyword>
<accession>A0A1J7HED2</accession>
<dbReference type="AlphaFoldDB" id="A0A1J7HED2"/>
<evidence type="ECO:0000313" key="1">
    <source>
        <dbReference type="EMBL" id="OIW04794.1"/>
    </source>
</evidence>
<dbReference type="PANTHER" id="PTHR32246:SF17">
    <property type="entry name" value="BON1-ASSOCIATED PROTEIN 2"/>
    <property type="match status" value="1"/>
</dbReference>
<name>A0A1J7HED2_LUPAN</name>
<dbReference type="Proteomes" id="UP000188354">
    <property type="component" value="Chromosome LG09"/>
</dbReference>